<dbReference type="OrthoDB" id="448523at2"/>
<organism evidence="1 2">
    <name type="scientific">Calothrix parasitica NIES-267</name>
    <dbReference type="NCBI Taxonomy" id="1973488"/>
    <lineage>
        <taxon>Bacteria</taxon>
        <taxon>Bacillati</taxon>
        <taxon>Cyanobacteriota</taxon>
        <taxon>Cyanophyceae</taxon>
        <taxon>Nostocales</taxon>
        <taxon>Calotrichaceae</taxon>
        <taxon>Calothrix</taxon>
    </lineage>
</organism>
<accession>A0A1Z4LX31</accession>
<evidence type="ECO:0000313" key="2">
    <source>
        <dbReference type="Proteomes" id="UP000218418"/>
    </source>
</evidence>
<sequence length="334" mass="36417">MSKNHERNSAINAFANINIHHAKIKDLPSNVARKMYRGGIRSGEASRTIPQAKEMLNKVPTSQRAGIDGRSAGRNVQEYLSDKHASHIKPHSKGGSNHPKNIKWEDAKQNTARSDKTMTWQEQMRLNAKWHFDNLTGALKAGVKAAPSGAAIGVATTVPFSILTNALRVVRGEISAQQAAIETVKDTVIGGTVGGVTAFTVTTIAAACPPIAIALTAAVPALTFVGTAGMIYEFFNILENHKQEVKFYYESLTQQELEHLQAVENELIYEHEKKIKFIDDAQAVNENIKNRPIKPGIEAAVKRYQESIAIAQSLGLTSADSPLLSNSQLRFPTS</sequence>
<name>A0A1Z4LX31_9CYAN</name>
<dbReference type="Proteomes" id="UP000218418">
    <property type="component" value="Chromosome"/>
</dbReference>
<evidence type="ECO:0000313" key="1">
    <source>
        <dbReference type="EMBL" id="BAY85784.1"/>
    </source>
</evidence>
<reference evidence="1 2" key="1">
    <citation type="submission" date="2017-06" db="EMBL/GenBank/DDBJ databases">
        <title>Genome sequencing of cyanobaciteial culture collection at National Institute for Environmental Studies (NIES).</title>
        <authorList>
            <person name="Hirose Y."/>
            <person name="Shimura Y."/>
            <person name="Fujisawa T."/>
            <person name="Nakamura Y."/>
            <person name="Kawachi M."/>
        </authorList>
    </citation>
    <scope>NUCLEOTIDE SEQUENCE [LARGE SCALE GENOMIC DNA]</scope>
    <source>
        <strain evidence="1 2">NIES-267</strain>
    </source>
</reference>
<dbReference type="EMBL" id="AP018227">
    <property type="protein sequence ID" value="BAY85784.1"/>
    <property type="molecule type" value="Genomic_DNA"/>
</dbReference>
<keyword evidence="2" id="KW-1185">Reference proteome</keyword>
<dbReference type="AlphaFoldDB" id="A0A1Z4LX31"/>
<gene>
    <name evidence="1" type="ORF">NIES267_52850</name>
</gene>
<protein>
    <submittedName>
        <fullName evidence="1">Uncharacterized protein</fullName>
    </submittedName>
</protein>
<proteinExistence type="predicted"/>